<reference evidence="1" key="1">
    <citation type="submission" date="2018-09" db="EMBL/GenBank/DDBJ databases">
        <authorList>
            <person name="Yuan Q."/>
            <person name="Jiang X."/>
            <person name="Jing Y."/>
            <person name="Cheng Q."/>
            <person name="Zhou D."/>
        </authorList>
    </citation>
    <scope>NUCLEOTIDE SEQUENCE</scope>
    <source>
        <strain evidence="1">150707804</strain>
        <plasmid evidence="1">p707804-3FII</plasmid>
    </source>
</reference>
<dbReference type="AlphaFoldDB" id="A0A482LYP8"/>
<organism evidence="1">
    <name type="scientific">Leclercia adecarboxylata</name>
    <dbReference type="NCBI Taxonomy" id="83655"/>
    <lineage>
        <taxon>Bacteria</taxon>
        <taxon>Pseudomonadati</taxon>
        <taxon>Pseudomonadota</taxon>
        <taxon>Gammaproteobacteria</taxon>
        <taxon>Enterobacterales</taxon>
        <taxon>Enterobacteriaceae</taxon>
        <taxon>Leclercia</taxon>
    </lineage>
</organism>
<keyword evidence="1" id="KW-0614">Plasmid</keyword>
<proteinExistence type="predicted"/>
<accession>A0A482LYP8</accession>
<protein>
    <submittedName>
        <fullName evidence="1">Uncharacterized protein</fullName>
    </submittedName>
</protein>
<name>A0A482LYP8_9ENTR</name>
<sequence length="46" mass="5180">MLVFFRKNARLLFSAYCLPENPHANLLILKARNAGHPVFPQKSAKG</sequence>
<evidence type="ECO:0000313" key="1">
    <source>
        <dbReference type="EMBL" id="QBQ66425.1"/>
    </source>
</evidence>
<geneLocation type="plasmid" evidence="1">
    <name>p707804-3FII</name>
</geneLocation>
<dbReference type="EMBL" id="MH909329">
    <property type="protein sequence ID" value="QBQ66425.1"/>
    <property type="molecule type" value="Genomic_DNA"/>
</dbReference>